<dbReference type="RefSeq" id="WP_309795364.1">
    <property type="nucleotide sequence ID" value="NZ_JAVDPW010000005.1"/>
</dbReference>
<dbReference type="SUPFAM" id="SSF47413">
    <property type="entry name" value="lambda repressor-like DNA-binding domains"/>
    <property type="match status" value="1"/>
</dbReference>
<dbReference type="PROSITE" id="PS00356">
    <property type="entry name" value="HTH_LACI_1"/>
    <property type="match status" value="1"/>
</dbReference>
<dbReference type="InterPro" id="IPR010982">
    <property type="entry name" value="Lambda_DNA-bd_dom_sf"/>
</dbReference>
<accession>A0ABU1JQ31</accession>
<reference evidence="5 6" key="1">
    <citation type="submission" date="2023-07" db="EMBL/GenBank/DDBJ databases">
        <title>Sorghum-associated microbial communities from plants grown in Nebraska, USA.</title>
        <authorList>
            <person name="Schachtman D."/>
        </authorList>
    </citation>
    <scope>NUCLEOTIDE SEQUENCE [LARGE SCALE GENOMIC DNA]</scope>
    <source>
        <strain evidence="5 6">584</strain>
    </source>
</reference>
<evidence type="ECO:0000256" key="2">
    <source>
        <dbReference type="ARBA" id="ARBA00023125"/>
    </source>
</evidence>
<dbReference type="Pfam" id="PF13377">
    <property type="entry name" value="Peripla_BP_3"/>
    <property type="match status" value="1"/>
</dbReference>
<keyword evidence="2 5" id="KW-0238">DNA-binding</keyword>
<dbReference type="CDD" id="cd01392">
    <property type="entry name" value="HTH_LacI"/>
    <property type="match status" value="1"/>
</dbReference>
<protein>
    <submittedName>
        <fullName evidence="5">DNA-binding LacI/PurR family transcriptional regulator</fullName>
    </submittedName>
</protein>
<dbReference type="Gene3D" id="1.10.260.40">
    <property type="entry name" value="lambda repressor-like DNA-binding domains"/>
    <property type="match status" value="1"/>
</dbReference>
<dbReference type="InterPro" id="IPR028082">
    <property type="entry name" value="Peripla_BP_I"/>
</dbReference>
<feature type="domain" description="HTH lacI-type" evidence="4">
    <location>
        <begin position="2"/>
        <end position="57"/>
    </location>
</feature>
<evidence type="ECO:0000313" key="6">
    <source>
        <dbReference type="Proteomes" id="UP001262410"/>
    </source>
</evidence>
<evidence type="ECO:0000256" key="3">
    <source>
        <dbReference type="ARBA" id="ARBA00023163"/>
    </source>
</evidence>
<dbReference type="PRINTS" id="PR00036">
    <property type="entry name" value="HTHLACI"/>
</dbReference>
<dbReference type="Pfam" id="PF00356">
    <property type="entry name" value="LacI"/>
    <property type="match status" value="1"/>
</dbReference>
<dbReference type="EMBL" id="JAVDPW010000005">
    <property type="protein sequence ID" value="MDR6290728.1"/>
    <property type="molecule type" value="Genomic_DNA"/>
</dbReference>
<dbReference type="CDD" id="cd06293">
    <property type="entry name" value="PBP1_LacI-like"/>
    <property type="match status" value="1"/>
</dbReference>
<dbReference type="SUPFAM" id="SSF53822">
    <property type="entry name" value="Periplasmic binding protein-like I"/>
    <property type="match status" value="1"/>
</dbReference>
<keyword evidence="6" id="KW-1185">Reference proteome</keyword>
<dbReference type="Gene3D" id="3.40.50.2300">
    <property type="match status" value="2"/>
</dbReference>
<dbReference type="PANTHER" id="PTHR30146">
    <property type="entry name" value="LACI-RELATED TRANSCRIPTIONAL REPRESSOR"/>
    <property type="match status" value="1"/>
</dbReference>
<organism evidence="5 6">
    <name type="scientific">Inquilinus ginsengisoli</name>
    <dbReference type="NCBI Taxonomy" id="363840"/>
    <lineage>
        <taxon>Bacteria</taxon>
        <taxon>Pseudomonadati</taxon>
        <taxon>Pseudomonadota</taxon>
        <taxon>Alphaproteobacteria</taxon>
        <taxon>Rhodospirillales</taxon>
        <taxon>Rhodospirillaceae</taxon>
        <taxon>Inquilinus</taxon>
    </lineage>
</organism>
<dbReference type="SMART" id="SM00354">
    <property type="entry name" value="HTH_LACI"/>
    <property type="match status" value="1"/>
</dbReference>
<gene>
    <name evidence="5" type="ORF">E9232_003254</name>
</gene>
<keyword evidence="1" id="KW-0805">Transcription regulation</keyword>
<keyword evidence="3" id="KW-0804">Transcription</keyword>
<evidence type="ECO:0000256" key="1">
    <source>
        <dbReference type="ARBA" id="ARBA00023015"/>
    </source>
</evidence>
<dbReference type="InterPro" id="IPR000843">
    <property type="entry name" value="HTH_LacI"/>
</dbReference>
<evidence type="ECO:0000313" key="5">
    <source>
        <dbReference type="EMBL" id="MDR6290728.1"/>
    </source>
</evidence>
<proteinExistence type="predicted"/>
<dbReference type="PROSITE" id="PS50932">
    <property type="entry name" value="HTH_LACI_2"/>
    <property type="match status" value="1"/>
</dbReference>
<dbReference type="InterPro" id="IPR046335">
    <property type="entry name" value="LacI/GalR-like_sensor"/>
</dbReference>
<dbReference type="PANTHER" id="PTHR30146:SF147">
    <property type="entry name" value="HTH-TYPE TRANSCRIPTIONAL REGULATOR DEGA"/>
    <property type="match status" value="1"/>
</dbReference>
<dbReference type="GO" id="GO:0003677">
    <property type="term" value="F:DNA binding"/>
    <property type="evidence" value="ECO:0007669"/>
    <property type="project" value="UniProtKB-KW"/>
</dbReference>
<name>A0ABU1JQ31_9PROT</name>
<comment type="caution">
    <text evidence="5">The sequence shown here is derived from an EMBL/GenBank/DDBJ whole genome shotgun (WGS) entry which is preliminary data.</text>
</comment>
<sequence>MASIHDVARVAGVSASTVSNVLNGRHERMQAETKARVLRAIEELGYTPNALAQQFKSGRNRTIGLIVPSVANPFWGALAHRVERAATALGYKVLFCNAERDPQLETRYAETLLASGVRGVIFSSSPLSFDHLSHLTRRGLVVAAFDRRGHGAEEVVACSVSIDNELGGKLAGQHLVGLGHRRIGFISGPIKTSSRVGRLNGLRAAMAKAGLELDPDLVWQGAGIGGYGDTEGPELGRIGIRELLSRDDPPTAVVTINDMYAIGGYAGARDLGASIPGDISVVGFDDIDLAAVVHPALTTVRQPLAAMAETAVQALIRVLEGTNEGAEPHVSATPQLIVRASTAPPRDRTHPNNGAR</sequence>
<dbReference type="Proteomes" id="UP001262410">
    <property type="component" value="Unassembled WGS sequence"/>
</dbReference>
<evidence type="ECO:0000259" key="4">
    <source>
        <dbReference type="PROSITE" id="PS50932"/>
    </source>
</evidence>